<sequence length="53" mass="6249">MYSSLRLPVESSLSEEKTWTVDPVRKGRTTAYICLQGPKWPSCQWCWRHTHVL</sequence>
<reference evidence="2" key="1">
    <citation type="submission" date="2021-01" db="EMBL/GenBank/DDBJ databases">
        <title>Caligus Genome Assembly.</title>
        <authorList>
            <person name="Gallardo-Escarate C."/>
        </authorList>
    </citation>
    <scope>NUCLEOTIDE SEQUENCE [LARGE SCALE GENOMIC DNA]</scope>
</reference>
<accession>A0A7T8GUG9</accession>
<dbReference type="EMBL" id="CP045902">
    <property type="protein sequence ID" value="QQP38030.1"/>
    <property type="molecule type" value="Genomic_DNA"/>
</dbReference>
<evidence type="ECO:0000313" key="1">
    <source>
        <dbReference type="EMBL" id="QQP38030.1"/>
    </source>
</evidence>
<dbReference type="AlphaFoldDB" id="A0A7T8GUG9"/>
<protein>
    <submittedName>
        <fullName evidence="1">Uncharacterized protein</fullName>
    </submittedName>
</protein>
<dbReference type="Proteomes" id="UP000595437">
    <property type="component" value="Chromosome 13"/>
</dbReference>
<gene>
    <name evidence="1" type="ORF">FKW44_018502</name>
</gene>
<keyword evidence="2" id="KW-1185">Reference proteome</keyword>
<name>A0A7T8GUG9_CALRO</name>
<organism evidence="1 2">
    <name type="scientific">Caligus rogercresseyi</name>
    <name type="common">Sea louse</name>
    <dbReference type="NCBI Taxonomy" id="217165"/>
    <lineage>
        <taxon>Eukaryota</taxon>
        <taxon>Metazoa</taxon>
        <taxon>Ecdysozoa</taxon>
        <taxon>Arthropoda</taxon>
        <taxon>Crustacea</taxon>
        <taxon>Multicrustacea</taxon>
        <taxon>Hexanauplia</taxon>
        <taxon>Copepoda</taxon>
        <taxon>Siphonostomatoida</taxon>
        <taxon>Caligidae</taxon>
        <taxon>Caligus</taxon>
    </lineage>
</organism>
<proteinExistence type="predicted"/>
<evidence type="ECO:0000313" key="2">
    <source>
        <dbReference type="Proteomes" id="UP000595437"/>
    </source>
</evidence>